<dbReference type="STRING" id="314278.NB231_00200"/>
<dbReference type="SUPFAM" id="SSF56112">
    <property type="entry name" value="Protein kinase-like (PK-like)"/>
    <property type="match status" value="1"/>
</dbReference>
<dbReference type="GO" id="GO:0005524">
    <property type="term" value="F:ATP binding"/>
    <property type="evidence" value="ECO:0007669"/>
    <property type="project" value="UniProtKB-UniRule"/>
</dbReference>
<dbReference type="PROSITE" id="PS00107">
    <property type="entry name" value="PROTEIN_KINASE_ATP"/>
    <property type="match status" value="1"/>
</dbReference>
<evidence type="ECO:0000256" key="3">
    <source>
        <dbReference type="ARBA" id="ARBA00022777"/>
    </source>
</evidence>
<keyword evidence="3 8" id="KW-0418">Kinase</keyword>
<name>A4BTK3_9GAMM</name>
<evidence type="ECO:0000259" key="7">
    <source>
        <dbReference type="PROSITE" id="PS50011"/>
    </source>
</evidence>
<dbReference type="eggNOG" id="COG0515">
    <property type="taxonomic scope" value="Bacteria"/>
</dbReference>
<keyword evidence="8" id="KW-0723">Serine/threonine-protein kinase</keyword>
<dbReference type="EMBL" id="AAOF01000014">
    <property type="protein sequence ID" value="EAR20959.1"/>
    <property type="molecule type" value="Genomic_DNA"/>
</dbReference>
<dbReference type="InterPro" id="IPR017441">
    <property type="entry name" value="Protein_kinase_ATP_BS"/>
</dbReference>
<feature type="compositionally biased region" description="Polar residues" evidence="6">
    <location>
        <begin position="403"/>
        <end position="412"/>
    </location>
</feature>
<comment type="caution">
    <text evidence="8">The sequence shown here is derived from an EMBL/GenBank/DDBJ whole genome shotgun (WGS) entry which is preliminary data.</text>
</comment>
<dbReference type="AlphaFoldDB" id="A4BTK3"/>
<accession>A4BTK3</accession>
<reference evidence="8 9" key="1">
    <citation type="submission" date="2006-02" db="EMBL/GenBank/DDBJ databases">
        <authorList>
            <person name="Waterbury J."/>
            <person name="Ferriera S."/>
            <person name="Johnson J."/>
            <person name="Kravitz S."/>
            <person name="Halpern A."/>
            <person name="Remington K."/>
            <person name="Beeson K."/>
            <person name="Tran B."/>
            <person name="Rogers Y.-H."/>
            <person name="Friedman R."/>
            <person name="Venter J.C."/>
        </authorList>
    </citation>
    <scope>NUCLEOTIDE SEQUENCE [LARGE SCALE GENOMIC DNA]</scope>
    <source>
        <strain evidence="8 9">Nb-231</strain>
    </source>
</reference>
<evidence type="ECO:0000313" key="8">
    <source>
        <dbReference type="EMBL" id="EAR20959.1"/>
    </source>
</evidence>
<feature type="region of interest" description="Disordered" evidence="6">
    <location>
        <begin position="391"/>
        <end position="423"/>
    </location>
</feature>
<dbReference type="Gene3D" id="1.10.510.10">
    <property type="entry name" value="Transferase(Phosphotransferase) domain 1"/>
    <property type="match status" value="1"/>
</dbReference>
<dbReference type="Proteomes" id="UP000003374">
    <property type="component" value="Unassembled WGS sequence"/>
</dbReference>
<dbReference type="SMART" id="SM00220">
    <property type="entry name" value="S_TKc"/>
    <property type="match status" value="1"/>
</dbReference>
<keyword evidence="4 5" id="KW-0067">ATP-binding</keyword>
<protein>
    <submittedName>
        <fullName evidence="8">Serine/threonine protein kinase</fullName>
    </submittedName>
</protein>
<proteinExistence type="predicted"/>
<dbReference type="RefSeq" id="WP_004998575.1">
    <property type="nucleotide sequence ID" value="NZ_CH672427.1"/>
</dbReference>
<sequence>MMVPDKVGKYELQAVIGQGGMGMVYKGYDRDIDRIVAIKVMHPYLAAQSAGSDLMRRFKQEARAAARCVHLNIVTVFDYGINEDSPYIVMEYVEGLDLHSFLKAEQVLPLRQSADIILQTLAALDYAHKCGVVHRDIKPANILLLESGLVKVADFGIAKLETSELTAPGDIIGTPIYMSPEARRGLPTDARTDLYAVGMVLLRLVSGKRPIQGGGGTPDLAAVPMPCELAAAEQVQFRELLATALAPHPEDRFGSAHEFTCQLKAILAPHAVYESSVQELASTIVKTKRWVTQQRAKQPITAAAPTSASNLSHYLTPQAADLLNDELASYLGPVSSRLILATAAKSRTLDELIEKLTKHIPSEVERKAFMRSVEHKGVRWLSMLAAAREGRSWPTRESADGQAKSTPGSSEQGIRRAEHSGAPGVSLEELATATDRLATYIGPLASYLVKRSAGKAVNLRHLYELLAVHIEDPVERKQFLSKQP</sequence>
<dbReference type="PROSITE" id="PS50011">
    <property type="entry name" value="PROTEIN_KINASE_DOM"/>
    <property type="match status" value="1"/>
</dbReference>
<evidence type="ECO:0000313" key="9">
    <source>
        <dbReference type="Proteomes" id="UP000003374"/>
    </source>
</evidence>
<keyword evidence="1" id="KW-0808">Transferase</keyword>
<evidence type="ECO:0000256" key="4">
    <source>
        <dbReference type="ARBA" id="ARBA00022840"/>
    </source>
</evidence>
<evidence type="ECO:0000256" key="1">
    <source>
        <dbReference type="ARBA" id="ARBA00022679"/>
    </source>
</evidence>
<dbReference type="InterPro" id="IPR000719">
    <property type="entry name" value="Prot_kinase_dom"/>
</dbReference>
<dbReference type="PANTHER" id="PTHR43289:SF6">
    <property type="entry name" value="SERINE_THREONINE-PROTEIN KINASE NEKL-3"/>
    <property type="match status" value="1"/>
</dbReference>
<dbReference type="Pfam" id="PF00069">
    <property type="entry name" value="Pkinase"/>
    <property type="match status" value="1"/>
</dbReference>
<dbReference type="GO" id="GO:0004674">
    <property type="term" value="F:protein serine/threonine kinase activity"/>
    <property type="evidence" value="ECO:0007669"/>
    <property type="project" value="UniProtKB-KW"/>
</dbReference>
<evidence type="ECO:0000256" key="5">
    <source>
        <dbReference type="PROSITE-ProRule" id="PRU10141"/>
    </source>
</evidence>
<organism evidence="8 9">
    <name type="scientific">Nitrococcus mobilis Nb-231</name>
    <dbReference type="NCBI Taxonomy" id="314278"/>
    <lineage>
        <taxon>Bacteria</taxon>
        <taxon>Pseudomonadati</taxon>
        <taxon>Pseudomonadota</taxon>
        <taxon>Gammaproteobacteria</taxon>
        <taxon>Chromatiales</taxon>
        <taxon>Ectothiorhodospiraceae</taxon>
        <taxon>Nitrococcus</taxon>
    </lineage>
</organism>
<keyword evidence="9" id="KW-1185">Reference proteome</keyword>
<dbReference type="InterPro" id="IPR011009">
    <property type="entry name" value="Kinase-like_dom_sf"/>
</dbReference>
<dbReference type="HOGENOM" id="CLU_000288_63_44_6"/>
<dbReference type="PROSITE" id="PS00108">
    <property type="entry name" value="PROTEIN_KINASE_ST"/>
    <property type="match status" value="1"/>
</dbReference>
<dbReference type="OrthoDB" id="9801841at2"/>
<dbReference type="CDD" id="cd14014">
    <property type="entry name" value="STKc_PknB_like"/>
    <property type="match status" value="1"/>
</dbReference>
<keyword evidence="2 5" id="KW-0547">Nucleotide-binding</keyword>
<gene>
    <name evidence="8" type="ORF">NB231_00200</name>
</gene>
<evidence type="ECO:0000256" key="2">
    <source>
        <dbReference type="ARBA" id="ARBA00022741"/>
    </source>
</evidence>
<feature type="domain" description="Protein kinase" evidence="7">
    <location>
        <begin position="10"/>
        <end position="273"/>
    </location>
</feature>
<dbReference type="Pfam" id="PF26309">
    <property type="entry name" value="DUF8082"/>
    <property type="match status" value="2"/>
</dbReference>
<dbReference type="PANTHER" id="PTHR43289">
    <property type="entry name" value="MITOGEN-ACTIVATED PROTEIN KINASE KINASE KINASE 20-RELATED"/>
    <property type="match status" value="1"/>
</dbReference>
<dbReference type="Gene3D" id="3.30.200.20">
    <property type="entry name" value="Phosphorylase Kinase, domain 1"/>
    <property type="match status" value="1"/>
</dbReference>
<dbReference type="InterPro" id="IPR008271">
    <property type="entry name" value="Ser/Thr_kinase_AS"/>
</dbReference>
<evidence type="ECO:0000256" key="6">
    <source>
        <dbReference type="SAM" id="MobiDB-lite"/>
    </source>
</evidence>
<feature type="binding site" evidence="5">
    <location>
        <position position="39"/>
    </location>
    <ligand>
        <name>ATP</name>
        <dbReference type="ChEBI" id="CHEBI:30616"/>
    </ligand>
</feature>
<dbReference type="InterPro" id="IPR058395">
    <property type="entry name" value="DUF8082"/>
</dbReference>